<proteinExistence type="predicted"/>
<accession>A0A8H8DFD1</accession>
<sequence length="283" mass="31192">MWCDREGHLRRECKYLRQVLDRGEVRIDGRGLVCRLDLRPFPVGRLGAGGMKAVFVGERTGTIGRTNAIQLRAVRVQTVAVDEKRARQQGDAAERTKRARGDEPEWATLTTRAKTYGRARPSTPGPTAVVSVEDDVEMRRSEPVAAAAPNEAAKRAVPMAEPSKQYELQTPVRKGDPEQLVVDAVLGAKATVDVATLLNVVPLSTLRAISQQLWTRRVAVQAARLDADGLDDEWLTFGRGESERPPQAETTRPAEARVDAFQVPRPEEPSVIPHPAVSFHIFP</sequence>
<name>A0A8H8DFD1_9FUNG</name>
<gene>
    <name evidence="1" type="ORF">BJ554DRAFT_3859</name>
</gene>
<dbReference type="EMBL" id="JAEFCI010011789">
    <property type="protein sequence ID" value="KAG5456410.1"/>
    <property type="molecule type" value="Genomic_DNA"/>
</dbReference>
<keyword evidence="2" id="KW-1185">Reference proteome</keyword>
<dbReference type="Proteomes" id="UP000673691">
    <property type="component" value="Unassembled WGS sequence"/>
</dbReference>
<evidence type="ECO:0000313" key="2">
    <source>
        <dbReference type="Proteomes" id="UP000673691"/>
    </source>
</evidence>
<protein>
    <submittedName>
        <fullName evidence="1">Uncharacterized protein</fullName>
    </submittedName>
</protein>
<reference evidence="1 2" key="1">
    <citation type="journal article" name="Sci. Rep.">
        <title>Genome-scale phylogenetic analyses confirm Olpidium as the closest living zoosporic fungus to the non-flagellated, terrestrial fungi.</title>
        <authorList>
            <person name="Chang Y."/>
            <person name="Rochon D."/>
            <person name="Sekimoto S."/>
            <person name="Wang Y."/>
            <person name="Chovatia M."/>
            <person name="Sandor L."/>
            <person name="Salamov A."/>
            <person name="Grigoriev I.V."/>
            <person name="Stajich J.E."/>
            <person name="Spatafora J.W."/>
        </authorList>
    </citation>
    <scope>NUCLEOTIDE SEQUENCE [LARGE SCALE GENOMIC DNA]</scope>
    <source>
        <strain evidence="1">S191</strain>
    </source>
</reference>
<comment type="caution">
    <text evidence="1">The sequence shown here is derived from an EMBL/GenBank/DDBJ whole genome shotgun (WGS) entry which is preliminary data.</text>
</comment>
<dbReference type="AlphaFoldDB" id="A0A8H8DFD1"/>
<organism evidence="1 2">
    <name type="scientific">Olpidium bornovanus</name>
    <dbReference type="NCBI Taxonomy" id="278681"/>
    <lineage>
        <taxon>Eukaryota</taxon>
        <taxon>Fungi</taxon>
        <taxon>Fungi incertae sedis</taxon>
        <taxon>Olpidiomycota</taxon>
        <taxon>Olpidiomycotina</taxon>
        <taxon>Olpidiomycetes</taxon>
        <taxon>Olpidiales</taxon>
        <taxon>Olpidiaceae</taxon>
        <taxon>Olpidium</taxon>
    </lineage>
</organism>
<evidence type="ECO:0000313" key="1">
    <source>
        <dbReference type="EMBL" id="KAG5456410.1"/>
    </source>
</evidence>